<reference evidence="2" key="1">
    <citation type="submission" date="2017-02" db="UniProtKB">
        <authorList>
            <consortium name="WormBaseParasite"/>
        </authorList>
    </citation>
    <scope>IDENTIFICATION</scope>
</reference>
<dbReference type="Gene3D" id="3.80.10.10">
    <property type="entry name" value="Ribonuclease Inhibitor"/>
    <property type="match status" value="1"/>
</dbReference>
<proteinExistence type="predicted"/>
<dbReference type="STRING" id="131310.A0A0N4ZZF3"/>
<organism evidence="1 2">
    <name type="scientific">Parastrongyloides trichosuri</name>
    <name type="common">Possum-specific nematode worm</name>
    <dbReference type="NCBI Taxonomy" id="131310"/>
    <lineage>
        <taxon>Eukaryota</taxon>
        <taxon>Metazoa</taxon>
        <taxon>Ecdysozoa</taxon>
        <taxon>Nematoda</taxon>
        <taxon>Chromadorea</taxon>
        <taxon>Rhabditida</taxon>
        <taxon>Tylenchina</taxon>
        <taxon>Panagrolaimomorpha</taxon>
        <taxon>Strongyloidoidea</taxon>
        <taxon>Strongyloididae</taxon>
        <taxon>Parastrongyloides</taxon>
    </lineage>
</organism>
<evidence type="ECO:0000313" key="1">
    <source>
        <dbReference type="Proteomes" id="UP000038045"/>
    </source>
</evidence>
<accession>A0A0N4ZZF3</accession>
<protein>
    <submittedName>
        <fullName evidence="2">Leucine-rich repeat protein</fullName>
    </submittedName>
</protein>
<sequence>MITVALLVPRWEIYIKNFDMKYGTYLFEALENTRLGEYNKIDIEQLKNESPILMRITNNNELLCFNNFDLLKSLTLTIEYNVDILLLLEQCRNIEELSIIGAFKKEVVSFEEKFYHILKNYTKLLYFTLSKNYYMKYDGIKLLLRSLPNKLFKLSLEDNGIEKFPNEFGKFTNLFELNIGKNNITEIPTSLLGCKNLSLATLTTKETLITFMPIKFWSFFFYKETNFGSYTKQTRNLKDSKIFEEEVRKICDCNDIESNIKYNIKTLTDICLKELSKIYNKYNPPEHVLHIFEDTFICDSCNNVRKEKGHKCYFKVKTFICENYSVEDVYGGNSVSILERTKICRYCIS</sequence>
<name>A0A0N4ZZF3_PARTI</name>
<dbReference type="AlphaFoldDB" id="A0A0N4ZZF3"/>
<dbReference type="Proteomes" id="UP000038045">
    <property type="component" value="Unplaced"/>
</dbReference>
<keyword evidence="1" id="KW-1185">Reference proteome</keyword>
<dbReference type="InterPro" id="IPR032675">
    <property type="entry name" value="LRR_dom_sf"/>
</dbReference>
<dbReference type="WBParaSite" id="PTRK_0001426300.1">
    <property type="protein sequence ID" value="PTRK_0001426300.1"/>
    <property type="gene ID" value="PTRK_0001426300"/>
</dbReference>
<dbReference type="SUPFAM" id="SSF52047">
    <property type="entry name" value="RNI-like"/>
    <property type="match status" value="1"/>
</dbReference>
<evidence type="ECO:0000313" key="2">
    <source>
        <dbReference type="WBParaSite" id="PTRK_0001426300.1"/>
    </source>
</evidence>